<reference evidence="2" key="1">
    <citation type="submission" date="2018-04" db="EMBL/GenBank/DDBJ databases">
        <title>Complete genome of Antarctic heterotrophic bacterium Hymenobacter nivis.</title>
        <authorList>
            <person name="Terashima M."/>
        </authorList>
    </citation>
    <scope>NUCLEOTIDE SEQUENCE [LARGE SCALE GENOMIC DNA]</scope>
    <source>
        <strain evidence="2">NBRC 111535</strain>
    </source>
</reference>
<gene>
    <name evidence="1" type="ORF">DDQ68_19925</name>
</gene>
<sequence length="150" mass="16949">MWRPPAAVTKTFTLDVELACDFDLFGLVSSARDYSLAWALNQALRLRLRRQPDLLLPMPGREQLMFSHYLYATEVLTLRLFRNRSLVLSAFPKPFLAPDFKEYDYLLAVTNGGDELAGAALVARLAALTAVQHATQFDPSTLKYKENLIL</sequence>
<accession>A0A2Z3GTU9</accession>
<protein>
    <submittedName>
        <fullName evidence="1">IPExxxVDY family protein</fullName>
    </submittedName>
</protein>
<keyword evidence="2" id="KW-1185">Reference proteome</keyword>
<dbReference type="NCBIfam" id="NF033205">
    <property type="entry name" value="IPExxxVDY"/>
    <property type="match status" value="1"/>
</dbReference>
<dbReference type="EMBL" id="CP029145">
    <property type="protein sequence ID" value="AWM34846.1"/>
    <property type="molecule type" value="Genomic_DNA"/>
</dbReference>
<dbReference type="KEGG" id="hnv:DDQ68_19925"/>
<name>A0A2Z3GTU9_9BACT</name>
<dbReference type="AlphaFoldDB" id="A0A2Z3GTU9"/>
<evidence type="ECO:0000313" key="2">
    <source>
        <dbReference type="Proteomes" id="UP000245999"/>
    </source>
</evidence>
<dbReference type="InterPro" id="IPR047690">
    <property type="entry name" value="IPExxxVDY_fam"/>
</dbReference>
<dbReference type="Proteomes" id="UP000245999">
    <property type="component" value="Chromosome"/>
</dbReference>
<organism evidence="1 2">
    <name type="scientific">Hymenobacter nivis</name>
    <dbReference type="NCBI Taxonomy" id="1850093"/>
    <lineage>
        <taxon>Bacteria</taxon>
        <taxon>Pseudomonadati</taxon>
        <taxon>Bacteroidota</taxon>
        <taxon>Cytophagia</taxon>
        <taxon>Cytophagales</taxon>
        <taxon>Hymenobacteraceae</taxon>
        <taxon>Hymenobacter</taxon>
    </lineage>
</organism>
<evidence type="ECO:0000313" key="1">
    <source>
        <dbReference type="EMBL" id="AWM34846.1"/>
    </source>
</evidence>
<proteinExistence type="predicted"/>
<dbReference type="OrthoDB" id="676614at2"/>